<gene>
    <name evidence="7" type="ORF">KFE25_013130</name>
</gene>
<dbReference type="GO" id="GO:0003677">
    <property type="term" value="F:DNA binding"/>
    <property type="evidence" value="ECO:0007669"/>
    <property type="project" value="UniProtKB-KW"/>
</dbReference>
<dbReference type="GO" id="GO:0005634">
    <property type="term" value="C:nucleus"/>
    <property type="evidence" value="ECO:0007669"/>
    <property type="project" value="UniProtKB-SubCell"/>
</dbReference>
<dbReference type="PANTHER" id="PTHR31194:SF189">
    <property type="entry name" value="AP2_ERF DOMAIN-CONTAINING PROTEIN"/>
    <property type="match status" value="1"/>
</dbReference>
<keyword evidence="2" id="KW-0805">Transcription regulation</keyword>
<dbReference type="InterPro" id="IPR016177">
    <property type="entry name" value="DNA-bd_dom_sf"/>
</dbReference>
<dbReference type="PANTHER" id="PTHR31194">
    <property type="entry name" value="SHN SHINE , DNA BINDING / TRANSCRIPTION FACTOR"/>
    <property type="match status" value="1"/>
</dbReference>
<evidence type="ECO:0000256" key="5">
    <source>
        <dbReference type="ARBA" id="ARBA00023242"/>
    </source>
</evidence>
<keyword evidence="4" id="KW-0804">Transcription</keyword>
<protein>
    <recommendedName>
        <fullName evidence="6">AP2/ERF domain-containing protein</fullName>
    </recommendedName>
</protein>
<evidence type="ECO:0000313" key="8">
    <source>
        <dbReference type="Proteomes" id="UP000751190"/>
    </source>
</evidence>
<keyword evidence="3" id="KW-0238">DNA-binding</keyword>
<sequence>MAARKRQIVEGEAGALAAERQVRQPESAPLHGVVRGAAQADGAEAPFVAQLRWQGTRYTLGEFGTALDAARAYDWAARMIGGGKPLNFAVDEELGEPPQTAHAERLLARVALKRAAVDAAAAGARGVGHAPRYAGVMPNKNSPSSPFKAVFAWHGVQYHLGSFDSALAAAKAHDWAARLVADGRALNFPGFAELGHPPRSASVDELRAALAETREALPARPARAR</sequence>
<comment type="subcellular location">
    <subcellularLocation>
        <location evidence="1">Nucleus</location>
    </subcellularLocation>
</comment>
<name>A0A8J5XKK5_DIALT</name>
<comment type="caution">
    <text evidence="7">The sequence shown here is derived from an EMBL/GenBank/DDBJ whole genome shotgun (WGS) entry which is preliminary data.</text>
</comment>
<dbReference type="EMBL" id="JAGTXO010000032">
    <property type="protein sequence ID" value="KAG8460480.1"/>
    <property type="molecule type" value="Genomic_DNA"/>
</dbReference>
<dbReference type="GO" id="GO:0003700">
    <property type="term" value="F:DNA-binding transcription factor activity"/>
    <property type="evidence" value="ECO:0007669"/>
    <property type="project" value="InterPro"/>
</dbReference>
<proteinExistence type="predicted"/>
<accession>A0A8J5XKK5</accession>
<organism evidence="7 8">
    <name type="scientific">Diacronema lutheri</name>
    <name type="common">Unicellular marine alga</name>
    <name type="synonym">Monochrysis lutheri</name>
    <dbReference type="NCBI Taxonomy" id="2081491"/>
    <lineage>
        <taxon>Eukaryota</taxon>
        <taxon>Haptista</taxon>
        <taxon>Haptophyta</taxon>
        <taxon>Pavlovophyceae</taxon>
        <taxon>Pavlovales</taxon>
        <taxon>Pavlovaceae</taxon>
        <taxon>Diacronema</taxon>
    </lineage>
</organism>
<evidence type="ECO:0000256" key="3">
    <source>
        <dbReference type="ARBA" id="ARBA00023125"/>
    </source>
</evidence>
<evidence type="ECO:0000256" key="2">
    <source>
        <dbReference type="ARBA" id="ARBA00023015"/>
    </source>
</evidence>
<dbReference type="InterPro" id="IPR050913">
    <property type="entry name" value="AP2/ERF_ERF"/>
</dbReference>
<dbReference type="InterPro" id="IPR001471">
    <property type="entry name" value="AP2/ERF_dom"/>
</dbReference>
<keyword evidence="8" id="KW-1185">Reference proteome</keyword>
<keyword evidence="5" id="KW-0539">Nucleus</keyword>
<dbReference type="Gene3D" id="3.30.730.10">
    <property type="entry name" value="AP2/ERF domain"/>
    <property type="match status" value="2"/>
</dbReference>
<reference evidence="7" key="1">
    <citation type="submission" date="2021-05" db="EMBL/GenBank/DDBJ databases">
        <title>The genome of the haptophyte Pavlova lutheri (Diacronema luteri, Pavlovales) - a model for lipid biosynthesis in eukaryotic algae.</title>
        <authorList>
            <person name="Hulatt C.J."/>
            <person name="Posewitz M.C."/>
        </authorList>
    </citation>
    <scope>NUCLEOTIDE SEQUENCE</scope>
    <source>
        <strain evidence="7">NIVA-4/92</strain>
    </source>
</reference>
<dbReference type="AlphaFoldDB" id="A0A8J5XKK5"/>
<dbReference type="SUPFAM" id="SSF54171">
    <property type="entry name" value="DNA-binding domain"/>
    <property type="match status" value="2"/>
</dbReference>
<dbReference type="Proteomes" id="UP000751190">
    <property type="component" value="Unassembled WGS sequence"/>
</dbReference>
<evidence type="ECO:0000256" key="4">
    <source>
        <dbReference type="ARBA" id="ARBA00023163"/>
    </source>
</evidence>
<dbReference type="PROSITE" id="PS51032">
    <property type="entry name" value="AP2_ERF"/>
    <property type="match status" value="1"/>
</dbReference>
<evidence type="ECO:0000256" key="1">
    <source>
        <dbReference type="ARBA" id="ARBA00004123"/>
    </source>
</evidence>
<evidence type="ECO:0000313" key="7">
    <source>
        <dbReference type="EMBL" id="KAG8460480.1"/>
    </source>
</evidence>
<dbReference type="InterPro" id="IPR036955">
    <property type="entry name" value="AP2/ERF_dom_sf"/>
</dbReference>
<feature type="domain" description="AP2/ERF" evidence="6">
    <location>
        <begin position="33"/>
        <end position="93"/>
    </location>
</feature>
<evidence type="ECO:0000259" key="6">
    <source>
        <dbReference type="PROSITE" id="PS51032"/>
    </source>
</evidence>